<reference evidence="1" key="1">
    <citation type="journal article" date="2020" name="Nature">
        <title>Giant virus diversity and host interactions through global metagenomics.</title>
        <authorList>
            <person name="Schulz F."/>
            <person name="Roux S."/>
            <person name="Paez-Espino D."/>
            <person name="Jungbluth S."/>
            <person name="Walsh D.A."/>
            <person name="Denef V.J."/>
            <person name="McMahon K.D."/>
            <person name="Konstantinidis K.T."/>
            <person name="Eloe-Fadrosh E.A."/>
            <person name="Kyrpides N.C."/>
            <person name="Woyke T."/>
        </authorList>
    </citation>
    <scope>NUCLEOTIDE SEQUENCE</scope>
    <source>
        <strain evidence="1">GVMAG-M-3300023179-62</strain>
    </source>
</reference>
<name>A0A6C0H3C2_9ZZZZ</name>
<organism evidence="1">
    <name type="scientific">viral metagenome</name>
    <dbReference type="NCBI Taxonomy" id="1070528"/>
    <lineage>
        <taxon>unclassified sequences</taxon>
        <taxon>metagenomes</taxon>
        <taxon>organismal metagenomes</taxon>
    </lineage>
</organism>
<accession>A0A6C0H3C2</accession>
<proteinExistence type="predicted"/>
<evidence type="ECO:0000313" key="1">
    <source>
        <dbReference type="EMBL" id="QHT74736.1"/>
    </source>
</evidence>
<dbReference type="EMBL" id="MN739858">
    <property type="protein sequence ID" value="QHT74736.1"/>
    <property type="molecule type" value="Genomic_DNA"/>
</dbReference>
<protein>
    <submittedName>
        <fullName evidence="1">Uncharacterized protein</fullName>
    </submittedName>
</protein>
<sequence length="102" mass="11816">MIRKKILLIMSSKKAQIFKDDGYYIFECPHCEGIIVVSENEVNCKIFRHCVMKSNWQQVNPHASKEECNMLSSMKLVYGCCQPFRLDVLSDGSAYAEKCDWI</sequence>
<dbReference type="AlphaFoldDB" id="A0A6C0H3C2"/>